<dbReference type="SMART" id="SM00448">
    <property type="entry name" value="REC"/>
    <property type="match status" value="1"/>
</dbReference>
<name>A0ABW5UY46_9MICO</name>
<dbReference type="PANTHER" id="PTHR45566:SF2">
    <property type="entry name" value="NARL SUBFAMILY"/>
    <property type="match status" value="1"/>
</dbReference>
<sequence>MAPTSVVIVEPHLLVREGFSLILGAHPDFSVVGTADSVDAMVPLVNAEHPELLCVAAKFDDGTTVVDALERLLHVEGARPRVLLLTGKRDDEVVEVATRRGVVGVISKFSTPEDIVLAVRAAVRPDAAPAAR</sequence>
<dbReference type="Gene3D" id="3.40.50.2300">
    <property type="match status" value="1"/>
</dbReference>
<accession>A0ABW5UY46</accession>
<dbReference type="PANTHER" id="PTHR45566">
    <property type="entry name" value="HTH-TYPE TRANSCRIPTIONAL REGULATOR YHJB-RELATED"/>
    <property type="match status" value="1"/>
</dbReference>
<dbReference type="CDD" id="cd17535">
    <property type="entry name" value="REC_NarL-like"/>
    <property type="match status" value="1"/>
</dbReference>
<proteinExistence type="predicted"/>
<evidence type="ECO:0000313" key="3">
    <source>
        <dbReference type="EMBL" id="MFD2757312.1"/>
    </source>
</evidence>
<organism evidence="3 4">
    <name type="scientific">Gulosibacter faecalis</name>
    <dbReference type="NCBI Taxonomy" id="272240"/>
    <lineage>
        <taxon>Bacteria</taxon>
        <taxon>Bacillati</taxon>
        <taxon>Actinomycetota</taxon>
        <taxon>Actinomycetes</taxon>
        <taxon>Micrococcales</taxon>
        <taxon>Microbacteriaceae</taxon>
        <taxon>Gulosibacter</taxon>
    </lineage>
</organism>
<dbReference type="InterPro" id="IPR011006">
    <property type="entry name" value="CheY-like_superfamily"/>
</dbReference>
<reference evidence="4" key="1">
    <citation type="journal article" date="2019" name="Int. J. Syst. Evol. Microbiol.">
        <title>The Global Catalogue of Microorganisms (GCM) 10K type strain sequencing project: providing services to taxonomists for standard genome sequencing and annotation.</title>
        <authorList>
            <consortium name="The Broad Institute Genomics Platform"/>
            <consortium name="The Broad Institute Genome Sequencing Center for Infectious Disease"/>
            <person name="Wu L."/>
            <person name="Ma J."/>
        </authorList>
    </citation>
    <scope>NUCLEOTIDE SEQUENCE [LARGE SCALE GENOMIC DNA]</scope>
    <source>
        <strain evidence="4">TISTR 1514</strain>
    </source>
</reference>
<protein>
    <submittedName>
        <fullName evidence="3">Response regulator transcription factor</fullName>
    </submittedName>
</protein>
<comment type="caution">
    <text evidence="1">Lacks conserved residue(s) required for the propagation of feature annotation.</text>
</comment>
<dbReference type="PROSITE" id="PS50110">
    <property type="entry name" value="RESPONSE_REGULATORY"/>
    <property type="match status" value="1"/>
</dbReference>
<dbReference type="Pfam" id="PF00072">
    <property type="entry name" value="Response_reg"/>
    <property type="match status" value="1"/>
</dbReference>
<comment type="caution">
    <text evidence="3">The sequence shown here is derived from an EMBL/GenBank/DDBJ whole genome shotgun (WGS) entry which is preliminary data.</text>
</comment>
<dbReference type="Proteomes" id="UP001597492">
    <property type="component" value="Unassembled WGS sequence"/>
</dbReference>
<evidence type="ECO:0000313" key="4">
    <source>
        <dbReference type="Proteomes" id="UP001597492"/>
    </source>
</evidence>
<dbReference type="EMBL" id="JBHUNE010000003">
    <property type="protein sequence ID" value="MFD2757312.1"/>
    <property type="molecule type" value="Genomic_DNA"/>
</dbReference>
<feature type="domain" description="Response regulatory" evidence="2">
    <location>
        <begin position="5"/>
        <end position="123"/>
    </location>
</feature>
<gene>
    <name evidence="3" type="ORF">ACFSW7_02845</name>
</gene>
<dbReference type="RefSeq" id="WP_019617859.1">
    <property type="nucleotide sequence ID" value="NZ_JBHUNE010000003.1"/>
</dbReference>
<keyword evidence="4" id="KW-1185">Reference proteome</keyword>
<dbReference type="InterPro" id="IPR051015">
    <property type="entry name" value="EvgA-like"/>
</dbReference>
<dbReference type="SUPFAM" id="SSF52172">
    <property type="entry name" value="CheY-like"/>
    <property type="match status" value="1"/>
</dbReference>
<evidence type="ECO:0000256" key="1">
    <source>
        <dbReference type="PROSITE-ProRule" id="PRU00169"/>
    </source>
</evidence>
<dbReference type="InterPro" id="IPR001789">
    <property type="entry name" value="Sig_transdc_resp-reg_receiver"/>
</dbReference>
<evidence type="ECO:0000259" key="2">
    <source>
        <dbReference type="PROSITE" id="PS50110"/>
    </source>
</evidence>
<dbReference type="InterPro" id="IPR058245">
    <property type="entry name" value="NreC/VraR/RcsB-like_REC"/>
</dbReference>